<gene>
    <name evidence="6" type="ORF">BG454_13955</name>
</gene>
<protein>
    <recommendedName>
        <fullName evidence="3">17 kDa surface antigen</fullName>
    </recommendedName>
</protein>
<dbReference type="GO" id="GO:0016853">
    <property type="term" value="F:isomerase activity"/>
    <property type="evidence" value="ECO:0007669"/>
    <property type="project" value="UniProtKB-KW"/>
</dbReference>
<dbReference type="EMBL" id="CP024899">
    <property type="protein sequence ID" value="ATX66787.1"/>
    <property type="molecule type" value="Genomic_DNA"/>
</dbReference>
<dbReference type="KEGG" id="rbg:BG454_13955"/>
<dbReference type="STRING" id="441209.GCA_001870665_02573"/>
<name>A0A2K8KBI7_9RHOB</name>
<keyword evidence="6" id="KW-0413">Isomerase</keyword>
<evidence type="ECO:0000256" key="1">
    <source>
        <dbReference type="ARBA" id="ARBA00004459"/>
    </source>
</evidence>
<dbReference type="AlphaFoldDB" id="A0A2K8KBI7"/>
<dbReference type="RefSeq" id="WP_071481264.1">
    <property type="nucleotide sequence ID" value="NZ_CP024899.1"/>
</dbReference>
<evidence type="ECO:0000256" key="4">
    <source>
        <dbReference type="ARBA" id="ARBA00023288"/>
    </source>
</evidence>
<keyword evidence="7" id="KW-1185">Reference proteome</keyword>
<dbReference type="InterPro" id="IPR008816">
    <property type="entry name" value="Gly_zipper_2TM_dom"/>
</dbReference>
<feature type="domain" description="Glycine zipper 2TM" evidence="5">
    <location>
        <begin position="30"/>
        <end position="69"/>
    </location>
</feature>
<evidence type="ECO:0000256" key="3">
    <source>
        <dbReference type="ARBA" id="ARBA00015281"/>
    </source>
</evidence>
<dbReference type="Proteomes" id="UP000228948">
    <property type="component" value="Chromosome"/>
</dbReference>
<proteinExistence type="inferred from homology"/>
<dbReference type="PROSITE" id="PS51257">
    <property type="entry name" value="PROKAR_LIPOPROTEIN"/>
    <property type="match status" value="1"/>
</dbReference>
<evidence type="ECO:0000313" key="6">
    <source>
        <dbReference type="EMBL" id="ATX66787.1"/>
    </source>
</evidence>
<sequence>MRKLFPITVLAAALTLAGCQMTQTERSVVGGVAGAAGGLAVGNLLGANTNWTILTTVAGAAAGTLLAQNTRTGRCAYARGDGTYYEAACP</sequence>
<keyword evidence="4" id="KW-0449">Lipoprotein</keyword>
<dbReference type="Pfam" id="PF05433">
    <property type="entry name" value="Rick_17kDa_Anti"/>
    <property type="match status" value="1"/>
</dbReference>
<evidence type="ECO:0000259" key="5">
    <source>
        <dbReference type="Pfam" id="PF05433"/>
    </source>
</evidence>
<evidence type="ECO:0000256" key="2">
    <source>
        <dbReference type="ARBA" id="ARBA00008681"/>
    </source>
</evidence>
<reference evidence="6 7" key="1">
    <citation type="submission" date="2017-11" db="EMBL/GenBank/DDBJ databases">
        <title>Revised Sequence and Annotation of the Rhodobaca barguzinensis strain alga05 Genome.</title>
        <authorList>
            <person name="Kopejtka K."/>
            <person name="Tomasch J.M."/>
            <person name="Bunk B."/>
            <person name="Koblizek M."/>
        </authorList>
    </citation>
    <scope>NUCLEOTIDE SEQUENCE [LARGE SCALE GENOMIC DNA]</scope>
    <source>
        <strain evidence="7">alga05</strain>
    </source>
</reference>
<organism evidence="6 7">
    <name type="scientific">Roseinatronobacter bogoriensis subsp. barguzinensis</name>
    <dbReference type="NCBI Taxonomy" id="441209"/>
    <lineage>
        <taxon>Bacteria</taxon>
        <taxon>Pseudomonadati</taxon>
        <taxon>Pseudomonadota</taxon>
        <taxon>Alphaproteobacteria</taxon>
        <taxon>Rhodobacterales</taxon>
        <taxon>Paracoccaceae</taxon>
        <taxon>Roseinatronobacter</taxon>
    </lineage>
</organism>
<dbReference type="GO" id="GO:0009279">
    <property type="term" value="C:cell outer membrane"/>
    <property type="evidence" value="ECO:0007669"/>
    <property type="project" value="UniProtKB-SubCell"/>
</dbReference>
<comment type="subcellular location">
    <subcellularLocation>
        <location evidence="1">Cell outer membrane</location>
        <topology evidence="1">Lipid-anchor</topology>
    </subcellularLocation>
</comment>
<evidence type="ECO:0000313" key="7">
    <source>
        <dbReference type="Proteomes" id="UP000228948"/>
    </source>
</evidence>
<accession>A0A2K8KBI7</accession>
<comment type="similarity">
    <text evidence="2">Belongs to the rickettsiale 17 kDa surface antigen family.</text>
</comment>